<dbReference type="HOGENOM" id="CLU_801861_0_0_1"/>
<gene>
    <name evidence="2" type="ORF">MPH_02164</name>
</gene>
<feature type="compositionally biased region" description="Basic residues" evidence="1">
    <location>
        <begin position="284"/>
        <end position="307"/>
    </location>
</feature>
<dbReference type="Proteomes" id="UP000007129">
    <property type="component" value="Unassembled WGS sequence"/>
</dbReference>
<reference evidence="2 3" key="1">
    <citation type="journal article" date="2012" name="BMC Genomics">
        <title>Tools to kill: Genome of one of the most destructive plant pathogenic fungi Macrophomina phaseolina.</title>
        <authorList>
            <person name="Islam M.S."/>
            <person name="Haque M.S."/>
            <person name="Islam M.M."/>
            <person name="Emdad E.M."/>
            <person name="Halim A."/>
            <person name="Hossen Q.M.M."/>
            <person name="Hossain M.Z."/>
            <person name="Ahmed B."/>
            <person name="Rahim S."/>
            <person name="Rahman M.S."/>
            <person name="Alam M.M."/>
            <person name="Hou S."/>
            <person name="Wan X."/>
            <person name="Saito J.A."/>
            <person name="Alam M."/>
        </authorList>
    </citation>
    <scope>NUCLEOTIDE SEQUENCE [LARGE SCALE GENOMIC DNA]</scope>
    <source>
        <strain evidence="2 3">MS6</strain>
    </source>
</reference>
<evidence type="ECO:0000313" key="2">
    <source>
        <dbReference type="EMBL" id="EKG20637.1"/>
    </source>
</evidence>
<evidence type="ECO:0000313" key="3">
    <source>
        <dbReference type="Proteomes" id="UP000007129"/>
    </source>
</evidence>
<sequence length="346" mass="39186">MEALLAKESDGCVSVEFATVGIAATPSNQAPRASKSCSNGRFSRLSVDSAMMGIGKAHRTAAKAGACEMVGNCIMTKVSFGACKSKRFGKLRSQRETTRYFLRSDAGVSRCSGDKTGAYDHGQRLCFSEAGHMKEIPSEGSVSRDRLLLLCYYGKYLLVLFPFLVSAHSCDLRGIPLKALMCHHCHFIMLTTSVRACAVRSDFRASIRRFSFSSRRYKACPPAPGMLTRDECLLVSITQSQHIQHARPGNHPTNSRTHALISHKRNTGQKLAHRSTHQPDPNRHTRQRRPRLPKRHQKRHRRRHRHLLFPSLPHPHKATPTPIQKRRRRPHDDRRLRKLQKHLTRT</sequence>
<feature type="compositionally biased region" description="Basic residues" evidence="1">
    <location>
        <begin position="336"/>
        <end position="346"/>
    </location>
</feature>
<accession>K2S6W0</accession>
<evidence type="ECO:0000256" key="1">
    <source>
        <dbReference type="SAM" id="MobiDB-lite"/>
    </source>
</evidence>
<organism evidence="2 3">
    <name type="scientific">Macrophomina phaseolina (strain MS6)</name>
    <name type="common">Charcoal rot fungus</name>
    <dbReference type="NCBI Taxonomy" id="1126212"/>
    <lineage>
        <taxon>Eukaryota</taxon>
        <taxon>Fungi</taxon>
        <taxon>Dikarya</taxon>
        <taxon>Ascomycota</taxon>
        <taxon>Pezizomycotina</taxon>
        <taxon>Dothideomycetes</taxon>
        <taxon>Dothideomycetes incertae sedis</taxon>
        <taxon>Botryosphaeriales</taxon>
        <taxon>Botryosphaeriaceae</taxon>
        <taxon>Macrophomina</taxon>
    </lineage>
</organism>
<feature type="compositionally biased region" description="Basic residues" evidence="1">
    <location>
        <begin position="264"/>
        <end position="276"/>
    </location>
</feature>
<protein>
    <submittedName>
        <fullName evidence="2">Uncharacterized protein</fullName>
    </submittedName>
</protein>
<name>K2S6W0_MACPH</name>
<proteinExistence type="predicted"/>
<dbReference type="InParanoid" id="K2S6W0"/>
<dbReference type="AlphaFoldDB" id="K2S6W0"/>
<feature type="region of interest" description="Disordered" evidence="1">
    <location>
        <begin position="264"/>
        <end position="346"/>
    </location>
</feature>
<dbReference type="VEuPathDB" id="FungiDB:MPH_02164"/>
<dbReference type="EMBL" id="AHHD01000083">
    <property type="protein sequence ID" value="EKG20637.1"/>
    <property type="molecule type" value="Genomic_DNA"/>
</dbReference>
<comment type="caution">
    <text evidence="2">The sequence shown here is derived from an EMBL/GenBank/DDBJ whole genome shotgun (WGS) entry which is preliminary data.</text>
</comment>